<dbReference type="GO" id="GO:0009252">
    <property type="term" value="P:peptidoglycan biosynthetic process"/>
    <property type="evidence" value="ECO:0007669"/>
    <property type="project" value="UniProtKB-KW"/>
</dbReference>
<evidence type="ECO:0000256" key="2">
    <source>
        <dbReference type="ARBA" id="ARBA00022679"/>
    </source>
</evidence>
<dbReference type="InterPro" id="IPR016181">
    <property type="entry name" value="Acyl_CoA_acyltransferase"/>
</dbReference>
<dbReference type="EMBL" id="JACEOG010000001">
    <property type="protein sequence ID" value="MBA4607516.1"/>
    <property type="molecule type" value="Genomic_DNA"/>
</dbReference>
<proteinExistence type="inferred from homology"/>
<evidence type="ECO:0000313" key="7">
    <source>
        <dbReference type="EMBL" id="MBA4607516.1"/>
    </source>
</evidence>
<dbReference type="InterPro" id="IPR050644">
    <property type="entry name" value="PG_Glycine_Bridge_Synth"/>
</dbReference>
<sequence>MTLHVRTIEAEQHLAFVASRGSASFLQTPAWAAVKSEWRGESIGWFRGDELVGAGLVLYRQVPKLKRYLAYLPEGPVLDWSRDVPEALDAMSAHLKANGAFGIRMGPALVTRRWEAATLKAALADDVLSRLGDVPADHTDDTALAVAQQLRSLGWREQAAEGGFSAGQPKYNFQVPLAGRTEDDVLAGMNQLWRRNIRKAAKQGVEVTVGTRDDLAEFHRVYVETAERDHFTPRPLSYFQTMWDAMTAEDPQRLRLYLARHEGDLVAATTLVQVGTHAWYSYGASTTAKREVRGSNAVQWQMMRDAIAGGAEVYDLRGITDTLDTDDSHVGLLQFKVGTGGEAVEYLGEWDLPLNRPLYAAFTAYMKRRG</sequence>
<keyword evidence="2 7" id="KW-0808">Transferase</keyword>
<evidence type="ECO:0000256" key="3">
    <source>
        <dbReference type="ARBA" id="ARBA00022960"/>
    </source>
</evidence>
<dbReference type="AlphaFoldDB" id="A0A838XFT0"/>
<dbReference type="Pfam" id="PF02388">
    <property type="entry name" value="FemAB"/>
    <property type="match status" value="2"/>
</dbReference>
<name>A0A838XFT0_9ACTN</name>
<organism evidence="7 8">
    <name type="scientific">Aeromicrobium phoceense</name>
    <dbReference type="NCBI Taxonomy" id="2754045"/>
    <lineage>
        <taxon>Bacteria</taxon>
        <taxon>Bacillati</taxon>
        <taxon>Actinomycetota</taxon>
        <taxon>Actinomycetes</taxon>
        <taxon>Propionibacteriales</taxon>
        <taxon>Nocardioidaceae</taxon>
        <taxon>Aeromicrobium</taxon>
    </lineage>
</organism>
<reference evidence="7 8" key="1">
    <citation type="submission" date="2020-07" db="EMBL/GenBank/DDBJ databases">
        <title>Draft genome and description of Aeromicrobium phoceense strain Marseille-Q0843 isolated from healthy skin swab.</title>
        <authorList>
            <person name="Boxberger M."/>
            <person name="La Scola B."/>
        </authorList>
    </citation>
    <scope>NUCLEOTIDE SEQUENCE [LARGE SCALE GENOMIC DNA]</scope>
    <source>
        <strain evidence="7 8">Marseille-Q0843</strain>
    </source>
</reference>
<evidence type="ECO:0000256" key="5">
    <source>
        <dbReference type="ARBA" id="ARBA00023315"/>
    </source>
</evidence>
<dbReference type="GO" id="GO:0008360">
    <property type="term" value="P:regulation of cell shape"/>
    <property type="evidence" value="ECO:0007669"/>
    <property type="project" value="UniProtKB-KW"/>
</dbReference>
<dbReference type="PANTHER" id="PTHR36174:SF1">
    <property type="entry name" value="LIPID II:GLYCINE GLYCYLTRANSFERASE"/>
    <property type="match status" value="1"/>
</dbReference>
<keyword evidence="5" id="KW-0012">Acyltransferase</keyword>
<evidence type="ECO:0000313" key="8">
    <source>
        <dbReference type="Proteomes" id="UP000550354"/>
    </source>
</evidence>
<dbReference type="PANTHER" id="PTHR36174">
    <property type="entry name" value="LIPID II:GLYCINE GLYCYLTRANSFERASE"/>
    <property type="match status" value="1"/>
</dbReference>
<dbReference type="InterPro" id="IPR003447">
    <property type="entry name" value="FEMABX"/>
</dbReference>
<comment type="caution">
    <text evidence="7">The sequence shown here is derived from an EMBL/GenBank/DDBJ whole genome shotgun (WGS) entry which is preliminary data.</text>
</comment>
<dbReference type="GO" id="GO:0071555">
    <property type="term" value="P:cell wall organization"/>
    <property type="evidence" value="ECO:0007669"/>
    <property type="project" value="UniProtKB-KW"/>
</dbReference>
<evidence type="ECO:0000256" key="6">
    <source>
        <dbReference type="ARBA" id="ARBA00023316"/>
    </source>
</evidence>
<accession>A0A838XFT0</accession>
<evidence type="ECO:0000256" key="4">
    <source>
        <dbReference type="ARBA" id="ARBA00022984"/>
    </source>
</evidence>
<comment type="similarity">
    <text evidence="1">Belongs to the FemABX family.</text>
</comment>
<protein>
    <submittedName>
        <fullName evidence="7">Peptidoglycan bridge formation glycyltransferase FemA/FemB family protein</fullName>
    </submittedName>
</protein>
<dbReference type="Proteomes" id="UP000550354">
    <property type="component" value="Unassembled WGS sequence"/>
</dbReference>
<dbReference type="RefSeq" id="WP_181753603.1">
    <property type="nucleotide sequence ID" value="NZ_JACEOG010000001.1"/>
</dbReference>
<dbReference type="Gene3D" id="3.40.630.30">
    <property type="match status" value="2"/>
</dbReference>
<dbReference type="SUPFAM" id="SSF55729">
    <property type="entry name" value="Acyl-CoA N-acyltransferases (Nat)"/>
    <property type="match status" value="2"/>
</dbReference>
<gene>
    <name evidence="7" type="ORF">H1W00_03425</name>
</gene>
<dbReference type="PROSITE" id="PS51191">
    <property type="entry name" value="FEMABX"/>
    <property type="match status" value="1"/>
</dbReference>
<keyword evidence="6" id="KW-0961">Cell wall biogenesis/degradation</keyword>
<keyword evidence="3" id="KW-0133">Cell shape</keyword>
<keyword evidence="8" id="KW-1185">Reference proteome</keyword>
<keyword evidence="4" id="KW-0573">Peptidoglycan synthesis</keyword>
<dbReference type="GO" id="GO:0016755">
    <property type="term" value="F:aminoacyltransferase activity"/>
    <property type="evidence" value="ECO:0007669"/>
    <property type="project" value="InterPro"/>
</dbReference>
<evidence type="ECO:0000256" key="1">
    <source>
        <dbReference type="ARBA" id="ARBA00009943"/>
    </source>
</evidence>